<dbReference type="EMBL" id="LC738873">
    <property type="protein sequence ID" value="BDT62297.1"/>
    <property type="molecule type" value="Genomic_DNA"/>
</dbReference>
<name>A0A9C7BZ42_9VIRU</name>
<proteinExistence type="predicted"/>
<evidence type="ECO:0000313" key="1">
    <source>
        <dbReference type="EMBL" id="BDT62297.1"/>
    </source>
</evidence>
<reference evidence="1" key="1">
    <citation type="submission" date="2022-10" db="EMBL/GenBank/DDBJ databases">
        <title>Genome sequences of endogenous nimaviruses in decapod crustaceans.</title>
        <authorList>
            <person name="Kawato S."/>
            <person name="Nozaki R."/>
            <person name="Kondo H."/>
            <person name="Hirono I."/>
        </authorList>
    </citation>
    <scope>NUCLEOTIDE SEQUENCE</scope>
    <source>
        <strain evidence="1">Kagawa2020</strain>
    </source>
</reference>
<sequence>MSTVRRSFKMLEGALDNLHVKLRFCDVKLKCCLWKIYENLCEIEKMHMTEFPRYVDVEKSSSLNRSRISRVDVDDYITPYKENINDMIEYGSEAMKLMKSIINTHDIEAMNERDNVSNIHSDFKNSKEQIMLILNGLTRHLEVNRDQEIDLNNIKQLAETTAKDWKKFYMIHMDRINKLNAQFFCLINTLNNVLPIITNRLTYYGKDYEAMLHFNWKPHHLIQPEVP</sequence>
<accession>A0A9C7BZ42</accession>
<organism evidence="1">
    <name type="scientific">Penaeus semisulcatus majanivirus</name>
    <dbReference type="NCBI Taxonomy" id="2984274"/>
    <lineage>
        <taxon>Viruses</taxon>
        <taxon>Viruses incertae sedis</taxon>
        <taxon>Naldaviricetes</taxon>
        <taxon>Nimaviridae</taxon>
    </lineage>
</organism>
<protein>
    <submittedName>
        <fullName evidence="1">Uncharacterized protein</fullName>
    </submittedName>
</protein>